<dbReference type="GO" id="GO:0022857">
    <property type="term" value="F:transmembrane transporter activity"/>
    <property type="evidence" value="ECO:0007669"/>
    <property type="project" value="InterPro"/>
</dbReference>
<evidence type="ECO:0000256" key="1">
    <source>
        <dbReference type="ARBA" id="ARBA00004651"/>
    </source>
</evidence>
<sequence length="357" mass="39197">MEEFNINNSTISLILSINTVGAIIGSFLAGHLCETKGHKFVYIIGSVISTIAVLIAPFTNNVFSLGLFNFIFGLGRSFIAIGVDSMVPVLSVGFESILMNITHFMYGMGNFAGQSAIGVLLSQGNTWRNIYIYLLIFFVIAIIMSLVIKTPNIHIKSEKTYKKEDFYKNPYVYMLIIALTFGLISETVMHTWFISYMRGTYGLDPAGAAKYASIYFLLFALGRLFGGFVLNKTGNIKGLAMSLVISSAFIIIGLQIKSSGLILIAASGLFVSITFPTMMVIISSVFNQNASYAIGFIVTISNILNVIMFNIVGALNDILGTYRAFYTAPIALICCVIMLILIILKEKKENSIHKLED</sequence>
<feature type="transmembrane region" description="Helical" evidence="6">
    <location>
        <begin position="238"/>
        <end position="256"/>
    </location>
</feature>
<dbReference type="SUPFAM" id="SSF103473">
    <property type="entry name" value="MFS general substrate transporter"/>
    <property type="match status" value="1"/>
</dbReference>
<dbReference type="Pfam" id="PF07690">
    <property type="entry name" value="MFS_1"/>
    <property type="match status" value="1"/>
</dbReference>
<dbReference type="InterPro" id="IPR051788">
    <property type="entry name" value="MFS_Transporter"/>
</dbReference>
<feature type="transmembrane region" description="Helical" evidence="6">
    <location>
        <begin position="171"/>
        <end position="193"/>
    </location>
</feature>
<dbReference type="Gene3D" id="1.20.1250.20">
    <property type="entry name" value="MFS general substrate transporter like domains"/>
    <property type="match status" value="2"/>
</dbReference>
<dbReference type="AlphaFoldDB" id="A0A974BL95"/>
<proteinExistence type="predicted"/>
<evidence type="ECO:0000259" key="7">
    <source>
        <dbReference type="PROSITE" id="PS50850"/>
    </source>
</evidence>
<dbReference type="InterPro" id="IPR020846">
    <property type="entry name" value="MFS_dom"/>
</dbReference>
<keyword evidence="5 6" id="KW-0472">Membrane</keyword>
<feature type="transmembrane region" description="Helical" evidence="6">
    <location>
        <begin position="40"/>
        <end position="58"/>
    </location>
</feature>
<dbReference type="Proteomes" id="UP000611629">
    <property type="component" value="Unassembled WGS sequence"/>
</dbReference>
<organism evidence="8 9">
    <name type="scientific">Sedimentibacter hydroxybenzoicus DSM 7310</name>
    <dbReference type="NCBI Taxonomy" id="1123245"/>
    <lineage>
        <taxon>Bacteria</taxon>
        <taxon>Bacillati</taxon>
        <taxon>Bacillota</taxon>
        <taxon>Tissierellia</taxon>
        <taxon>Sedimentibacter</taxon>
    </lineage>
</organism>
<evidence type="ECO:0000313" key="8">
    <source>
        <dbReference type="EMBL" id="NYB74705.1"/>
    </source>
</evidence>
<dbReference type="PANTHER" id="PTHR23514">
    <property type="entry name" value="BYPASS OF STOP CODON PROTEIN 6"/>
    <property type="match status" value="1"/>
</dbReference>
<evidence type="ECO:0000256" key="3">
    <source>
        <dbReference type="ARBA" id="ARBA00022692"/>
    </source>
</evidence>
<dbReference type="PROSITE" id="PS50850">
    <property type="entry name" value="MFS"/>
    <property type="match status" value="1"/>
</dbReference>
<feature type="transmembrane region" description="Helical" evidence="6">
    <location>
        <begin position="262"/>
        <end position="286"/>
    </location>
</feature>
<feature type="transmembrane region" description="Helical" evidence="6">
    <location>
        <begin position="324"/>
        <end position="344"/>
    </location>
</feature>
<protein>
    <submittedName>
        <fullName evidence="8">MFS transporter</fullName>
    </submittedName>
</protein>
<evidence type="ECO:0000256" key="6">
    <source>
        <dbReference type="SAM" id="Phobius"/>
    </source>
</evidence>
<feature type="transmembrane region" description="Helical" evidence="6">
    <location>
        <begin position="293"/>
        <end position="312"/>
    </location>
</feature>
<feature type="transmembrane region" description="Helical" evidence="6">
    <location>
        <begin position="213"/>
        <end position="231"/>
    </location>
</feature>
<comment type="caution">
    <text evidence="8">The sequence shown here is derived from an EMBL/GenBank/DDBJ whole genome shotgun (WGS) entry which is preliminary data.</text>
</comment>
<evidence type="ECO:0000313" key="9">
    <source>
        <dbReference type="Proteomes" id="UP000611629"/>
    </source>
</evidence>
<evidence type="ECO:0000256" key="4">
    <source>
        <dbReference type="ARBA" id="ARBA00022989"/>
    </source>
</evidence>
<feature type="transmembrane region" description="Helical" evidence="6">
    <location>
        <begin position="12"/>
        <end position="33"/>
    </location>
</feature>
<feature type="transmembrane region" description="Helical" evidence="6">
    <location>
        <begin position="130"/>
        <end position="150"/>
    </location>
</feature>
<gene>
    <name evidence="8" type="ORF">HZF24_11210</name>
</gene>
<dbReference type="EMBL" id="JACBNQ010000012">
    <property type="protein sequence ID" value="NYB74705.1"/>
    <property type="molecule type" value="Genomic_DNA"/>
</dbReference>
<keyword evidence="9" id="KW-1185">Reference proteome</keyword>
<keyword evidence="4 6" id="KW-1133">Transmembrane helix</keyword>
<name>A0A974BL95_SEDHY</name>
<comment type="subcellular location">
    <subcellularLocation>
        <location evidence="1">Cell membrane</location>
        <topology evidence="1">Multi-pass membrane protein</topology>
    </subcellularLocation>
</comment>
<evidence type="ECO:0000256" key="2">
    <source>
        <dbReference type="ARBA" id="ARBA00022448"/>
    </source>
</evidence>
<reference evidence="8" key="1">
    <citation type="submission" date="2020-07" db="EMBL/GenBank/DDBJ databases">
        <title>Genomic analysis of a strain of Sedimentibacter Hydroxybenzoicus DSM7310.</title>
        <authorList>
            <person name="Ma S."/>
        </authorList>
    </citation>
    <scope>NUCLEOTIDE SEQUENCE</scope>
    <source>
        <strain evidence="8">DSM 7310</strain>
    </source>
</reference>
<keyword evidence="2" id="KW-0813">Transport</keyword>
<dbReference type="InterPro" id="IPR036259">
    <property type="entry name" value="MFS_trans_sf"/>
</dbReference>
<accession>A0A974BL95</accession>
<dbReference type="InterPro" id="IPR011701">
    <property type="entry name" value="MFS"/>
</dbReference>
<dbReference type="GO" id="GO:0005886">
    <property type="term" value="C:plasma membrane"/>
    <property type="evidence" value="ECO:0007669"/>
    <property type="project" value="UniProtKB-SubCell"/>
</dbReference>
<evidence type="ECO:0000256" key="5">
    <source>
        <dbReference type="ARBA" id="ARBA00023136"/>
    </source>
</evidence>
<dbReference type="PANTHER" id="PTHR23514:SF13">
    <property type="entry name" value="INNER MEMBRANE PROTEIN YBJJ"/>
    <property type="match status" value="1"/>
</dbReference>
<keyword evidence="3 6" id="KW-0812">Transmembrane</keyword>
<feature type="domain" description="Major facilitator superfamily (MFS) profile" evidence="7">
    <location>
        <begin position="1"/>
        <end position="347"/>
    </location>
</feature>